<protein>
    <submittedName>
        <fullName evidence="2">Putative secreted protein</fullName>
    </submittedName>
</protein>
<dbReference type="EMBL" id="GFTR01000405">
    <property type="protein sequence ID" value="JAW16021.1"/>
    <property type="molecule type" value="Transcribed_RNA"/>
</dbReference>
<evidence type="ECO:0000256" key="1">
    <source>
        <dbReference type="SAM" id="Phobius"/>
    </source>
</evidence>
<proteinExistence type="predicted"/>
<name>A0A224Y628_9HEMI</name>
<feature type="transmembrane region" description="Helical" evidence="1">
    <location>
        <begin position="6"/>
        <end position="25"/>
    </location>
</feature>
<sequence>MCYHYYSILDIALVVPVVLVVVVEVHGEQQQLKSQLGHGAVVPEVVVVLQELLRPLHFGQNHQINTEQHHHL</sequence>
<keyword evidence="1" id="KW-0472">Membrane</keyword>
<accession>A0A224Y628</accession>
<evidence type="ECO:0000313" key="2">
    <source>
        <dbReference type="EMBL" id="JAW16021.1"/>
    </source>
</evidence>
<keyword evidence="1" id="KW-0812">Transmembrane</keyword>
<keyword evidence="1" id="KW-1133">Transmembrane helix</keyword>
<dbReference type="AlphaFoldDB" id="A0A224Y628"/>
<organism evidence="2">
    <name type="scientific">Panstrongylus lignarius</name>
    <dbReference type="NCBI Taxonomy" id="156445"/>
    <lineage>
        <taxon>Eukaryota</taxon>
        <taxon>Metazoa</taxon>
        <taxon>Ecdysozoa</taxon>
        <taxon>Arthropoda</taxon>
        <taxon>Hexapoda</taxon>
        <taxon>Insecta</taxon>
        <taxon>Pterygota</taxon>
        <taxon>Neoptera</taxon>
        <taxon>Paraneoptera</taxon>
        <taxon>Hemiptera</taxon>
        <taxon>Heteroptera</taxon>
        <taxon>Panheteroptera</taxon>
        <taxon>Cimicomorpha</taxon>
        <taxon>Reduviidae</taxon>
        <taxon>Triatominae</taxon>
        <taxon>Panstrongylus</taxon>
    </lineage>
</organism>
<reference evidence="2" key="1">
    <citation type="journal article" date="2018" name="PLoS Negl. Trop. Dis.">
        <title>An insight into the salivary gland and fat body transcriptome of Panstrongylus lignarius (Hemiptera: Heteroptera), the main vector of Chagas disease in Peru.</title>
        <authorList>
            <person name="Nevoa J.C."/>
            <person name="Mendes M.T."/>
            <person name="da Silva M.V."/>
            <person name="Soares S.C."/>
            <person name="Oliveira C.J.F."/>
            <person name="Ribeiro J.M.C."/>
        </authorList>
    </citation>
    <scope>NUCLEOTIDE SEQUENCE</scope>
</reference>